<organism evidence="2 3">
    <name type="scientific">Sphingobium lactosutens DS20</name>
    <dbReference type="NCBI Taxonomy" id="1331060"/>
    <lineage>
        <taxon>Bacteria</taxon>
        <taxon>Pseudomonadati</taxon>
        <taxon>Pseudomonadota</taxon>
        <taxon>Alphaproteobacteria</taxon>
        <taxon>Sphingomonadales</taxon>
        <taxon>Sphingomonadaceae</taxon>
        <taxon>Sphingobium</taxon>
    </lineage>
</organism>
<keyword evidence="1" id="KW-0732">Signal</keyword>
<name>T0HJP0_9SPHN</name>
<reference evidence="2 3" key="1">
    <citation type="journal article" date="2013" name="Genome Announc.">
        <title>Draft Genome Sequence of Sphingobium lactosutens Strain DS20T, Isolated from a Hexachlorocyclohexane Dumpsite.</title>
        <authorList>
            <person name="Kumar R."/>
            <person name="Dwivedi V."/>
            <person name="Negi V."/>
            <person name="Khurana J.P."/>
            <person name="Lal R."/>
        </authorList>
    </citation>
    <scope>NUCLEOTIDE SEQUENCE [LARGE SCALE GENOMIC DNA]</scope>
    <source>
        <strain evidence="2 3">DS20</strain>
    </source>
</reference>
<dbReference type="CDD" id="cd13400">
    <property type="entry name" value="LT_IagB-like"/>
    <property type="match status" value="1"/>
</dbReference>
<protein>
    <recommendedName>
        <fullName evidence="4">Murein transglycosylase</fullName>
    </recommendedName>
</protein>
<proteinExistence type="predicted"/>
<evidence type="ECO:0000313" key="2">
    <source>
        <dbReference type="EMBL" id="EQB16571.1"/>
    </source>
</evidence>
<feature type="chain" id="PRO_5004576511" description="Murein transglycosylase" evidence="1">
    <location>
        <begin position="27"/>
        <end position="177"/>
    </location>
</feature>
<keyword evidence="3" id="KW-1185">Reference proteome</keyword>
<gene>
    <name evidence="2" type="ORF">RLDS_07065</name>
</gene>
<dbReference type="AlphaFoldDB" id="T0HJP0"/>
<dbReference type="Proteomes" id="UP000015531">
    <property type="component" value="Unassembled WGS sequence"/>
</dbReference>
<evidence type="ECO:0008006" key="4">
    <source>
        <dbReference type="Google" id="ProtNLM"/>
    </source>
</evidence>
<comment type="caution">
    <text evidence="2">The sequence shown here is derived from an EMBL/GenBank/DDBJ whole genome shotgun (WGS) entry which is preliminary data.</text>
</comment>
<evidence type="ECO:0000256" key="1">
    <source>
        <dbReference type="SAM" id="SignalP"/>
    </source>
</evidence>
<dbReference type="InterPro" id="IPR023346">
    <property type="entry name" value="Lysozyme-like_dom_sf"/>
</dbReference>
<dbReference type="EMBL" id="ATDP01000075">
    <property type="protein sequence ID" value="EQB16571.1"/>
    <property type="molecule type" value="Genomic_DNA"/>
</dbReference>
<evidence type="ECO:0000313" key="3">
    <source>
        <dbReference type="Proteomes" id="UP000015531"/>
    </source>
</evidence>
<dbReference type="eggNOG" id="COG0741">
    <property type="taxonomic scope" value="Bacteria"/>
</dbReference>
<dbReference type="SUPFAM" id="SSF53955">
    <property type="entry name" value="Lysozyme-like"/>
    <property type="match status" value="1"/>
</dbReference>
<sequence>MIVNRTVHVLVALPSLFLASVAPAQAASSQMTAYEAQLGQCIREAAAGRTWLERTLWGLRDQEAGWIGAEVLNTNGSHDLGPLQINSSWVPKLAALIGRPASDIRFWLVNDPCFNVQAARWIFLSGLSVTGDYWKAVGVYHSPTAWRQRRYVLSVSRHLERRFGARVFSAASTAAQR</sequence>
<feature type="signal peptide" evidence="1">
    <location>
        <begin position="1"/>
        <end position="26"/>
    </location>
</feature>
<accession>T0HJP0</accession>